<evidence type="ECO:0000313" key="1">
    <source>
        <dbReference type="EMBL" id="KAI9904613.1"/>
    </source>
</evidence>
<keyword evidence="2" id="KW-1185">Reference proteome</keyword>
<sequence>MATSQPLSKSAKKKAAKAIERTDSPAPSNISVAGTDKVGEDGFESPYIKELQKNIRNVNKKLIAVSKTEELLKQHAGKSLDDLVASKTINGDQKAQIEKKPALQAQLAQAEEQLAQYQRVDEQYRTRAAADKAEAEKNLEKAKAEAVAEAVAETKKNADADLRDKLLTLTQFLRLAAYRREEADDPESDESQAIEGVLLVIYEGDESAVASMLKLIEGSSDQITSVSGDLLQATFSTVKTIARDYKRPSASEPPATEDVATDPTIANATVNELEAESKESPVQAAPPVTNGTANAQVSDEAANAVAESHWDAANDMSASQEWVEVPRDVSETENSAPSAPVATAPAAAPAKNQSWADDQPEQGSAPPVDPNDGFHQVQRNKGRNEGGGFRGGRGRGEWRGRGHRGDGRGRGRGNRNSGVPSRGGRRNDEA</sequence>
<protein>
    <submittedName>
        <fullName evidence="1">Uncharacterized protein</fullName>
    </submittedName>
</protein>
<reference evidence="1" key="1">
    <citation type="submission" date="2022-10" db="EMBL/GenBank/DDBJ databases">
        <title>Complete Genome of Trichothecium roseum strain YXFP-22015, a Plant Pathogen Isolated from Citrus.</title>
        <authorList>
            <person name="Wang Y."/>
            <person name="Zhu L."/>
        </authorList>
    </citation>
    <scope>NUCLEOTIDE SEQUENCE</scope>
    <source>
        <strain evidence="1">YXFP-22015</strain>
    </source>
</reference>
<name>A0ACC0VGM5_9HYPO</name>
<dbReference type="Proteomes" id="UP001163324">
    <property type="component" value="Chromosome 1"/>
</dbReference>
<proteinExistence type="predicted"/>
<organism evidence="1 2">
    <name type="scientific">Trichothecium roseum</name>
    <dbReference type="NCBI Taxonomy" id="47278"/>
    <lineage>
        <taxon>Eukaryota</taxon>
        <taxon>Fungi</taxon>
        <taxon>Dikarya</taxon>
        <taxon>Ascomycota</taxon>
        <taxon>Pezizomycotina</taxon>
        <taxon>Sordariomycetes</taxon>
        <taxon>Hypocreomycetidae</taxon>
        <taxon>Hypocreales</taxon>
        <taxon>Hypocreales incertae sedis</taxon>
        <taxon>Trichothecium</taxon>
    </lineage>
</organism>
<evidence type="ECO:0000313" key="2">
    <source>
        <dbReference type="Proteomes" id="UP001163324"/>
    </source>
</evidence>
<gene>
    <name evidence="1" type="ORF">N3K66_001142</name>
</gene>
<accession>A0ACC0VGM5</accession>
<comment type="caution">
    <text evidence="1">The sequence shown here is derived from an EMBL/GenBank/DDBJ whole genome shotgun (WGS) entry which is preliminary data.</text>
</comment>
<dbReference type="EMBL" id="CM047940">
    <property type="protein sequence ID" value="KAI9904613.1"/>
    <property type="molecule type" value="Genomic_DNA"/>
</dbReference>